<organism evidence="1 2">
    <name type="scientific">Nibea albiflora</name>
    <name type="common">Yellow drum</name>
    <name type="synonym">Corvina albiflora</name>
    <dbReference type="NCBI Taxonomy" id="240163"/>
    <lineage>
        <taxon>Eukaryota</taxon>
        <taxon>Metazoa</taxon>
        <taxon>Chordata</taxon>
        <taxon>Craniata</taxon>
        <taxon>Vertebrata</taxon>
        <taxon>Euteleostomi</taxon>
        <taxon>Actinopterygii</taxon>
        <taxon>Neopterygii</taxon>
        <taxon>Teleostei</taxon>
        <taxon>Neoteleostei</taxon>
        <taxon>Acanthomorphata</taxon>
        <taxon>Eupercaria</taxon>
        <taxon>Sciaenidae</taxon>
        <taxon>Nibea</taxon>
    </lineage>
</organism>
<comment type="caution">
    <text evidence="1">The sequence shown here is derived from an EMBL/GenBank/DDBJ whole genome shotgun (WGS) entry which is preliminary data.</text>
</comment>
<accession>A0ACB7FEG2</accession>
<dbReference type="Proteomes" id="UP000805704">
    <property type="component" value="Chromosome 12"/>
</dbReference>
<proteinExistence type="predicted"/>
<evidence type="ECO:0000313" key="1">
    <source>
        <dbReference type="EMBL" id="KAG8012671.1"/>
    </source>
</evidence>
<sequence>MSATDSDNSIDWLASDYEDNESEQEFDYTRKHSQTEALPSPSALPHLGTSDSSCRRSSEVKEGDSNWGEVREASSRESSAGCKETRDSVIGLYKTQQGEKTNGKDTQQALKRPRSSPDEECKERQLISNMSEKSRVFSRKCMELQCYIHPLSSILNGLRSGRYRERLSSFQESVAMDRIQRIMGVLQNPCMGEKYINIILKMEEMLKSWFPNVKLQDQLAVTQTEEAVPTKKPKVKKS</sequence>
<protein>
    <submittedName>
        <fullName evidence="1">Circadian-associated transcriptional repressor</fullName>
    </submittedName>
</protein>
<gene>
    <name evidence="1" type="primary">CIART</name>
    <name evidence="1" type="ORF">GBF38_020519</name>
</gene>
<evidence type="ECO:0000313" key="2">
    <source>
        <dbReference type="Proteomes" id="UP000805704"/>
    </source>
</evidence>
<dbReference type="EMBL" id="CM024800">
    <property type="protein sequence ID" value="KAG8012671.1"/>
    <property type="molecule type" value="Genomic_DNA"/>
</dbReference>
<reference evidence="1" key="1">
    <citation type="submission" date="2020-04" db="EMBL/GenBank/DDBJ databases">
        <title>A chromosome-scale assembly and high-density genetic map of the yellow drum (Nibea albiflora) genome.</title>
        <authorList>
            <person name="Xu D."/>
            <person name="Zhang W."/>
            <person name="Chen R."/>
            <person name="Tan P."/>
            <person name="Wang L."/>
            <person name="Song H."/>
            <person name="Tian L."/>
            <person name="Zhu Q."/>
            <person name="Wang B."/>
        </authorList>
    </citation>
    <scope>NUCLEOTIDE SEQUENCE</scope>
    <source>
        <strain evidence="1">ZJHYS-2018</strain>
    </source>
</reference>
<name>A0ACB7FEG2_NIBAL</name>
<keyword evidence="2" id="KW-1185">Reference proteome</keyword>